<keyword evidence="2" id="KW-1185">Reference proteome</keyword>
<reference evidence="1 2" key="1">
    <citation type="submission" date="2024-02" db="EMBL/GenBank/DDBJ databases">
        <title>De novo assembly and annotation of 12 fungi associated with fruit tree decline syndrome in Ontario, Canada.</title>
        <authorList>
            <person name="Sulman M."/>
            <person name="Ellouze W."/>
            <person name="Ilyukhin E."/>
        </authorList>
    </citation>
    <scope>NUCLEOTIDE SEQUENCE [LARGE SCALE GENOMIC DNA]</scope>
    <source>
        <strain evidence="1 2">M42-189</strain>
    </source>
</reference>
<comment type="caution">
    <text evidence="1">The sequence shown here is derived from an EMBL/GenBank/DDBJ whole genome shotgun (WGS) entry which is preliminary data.</text>
</comment>
<dbReference type="Proteomes" id="UP001521785">
    <property type="component" value="Unassembled WGS sequence"/>
</dbReference>
<organism evidence="1 2">
    <name type="scientific">Paraconiothyrium brasiliense</name>
    <dbReference type="NCBI Taxonomy" id="300254"/>
    <lineage>
        <taxon>Eukaryota</taxon>
        <taxon>Fungi</taxon>
        <taxon>Dikarya</taxon>
        <taxon>Ascomycota</taxon>
        <taxon>Pezizomycotina</taxon>
        <taxon>Dothideomycetes</taxon>
        <taxon>Pleosporomycetidae</taxon>
        <taxon>Pleosporales</taxon>
        <taxon>Massarineae</taxon>
        <taxon>Didymosphaeriaceae</taxon>
        <taxon>Paraconiothyrium</taxon>
    </lineage>
</organism>
<gene>
    <name evidence="1" type="ORF">SLS60_002974</name>
</gene>
<evidence type="ECO:0000313" key="1">
    <source>
        <dbReference type="EMBL" id="KAL1608035.1"/>
    </source>
</evidence>
<name>A0ABR3RUC6_9PLEO</name>
<evidence type="ECO:0000313" key="2">
    <source>
        <dbReference type="Proteomes" id="UP001521785"/>
    </source>
</evidence>
<accession>A0ABR3RUC6</accession>
<proteinExistence type="predicted"/>
<sequence>MNVARCIELHNEIVRLGWEGMGQAPEDFHPKTWFEHHGGAAQKARRKFSSDLVQFLQGAYEVPESNQQHGVQYFHYYATALLSPGDDMFALLDGLCKPTWVNQYEQHHGNLKDGGGLGRYVRLYYANNLVSHPEGLIFDQEKNMAIMSMSIHNSDELCDSGRIKWYPLEDILAAWLDMIRTGKVKAVGPDTEFRPWELAPYTDHQVNEAVEVFDKLVAAIKAAMPAQEPKERNVSDSLIDKKTLDAAHIPAGFAYDFLTRARRPSFRFIAPGLSLQTPSTIADQPFFGVLESVREDHREWFDSPPFLLFRSSLMYNRPSPHPNIYPEDVFGYPFSLETYPAGLYLHEVDQGNNQHSDAVSLVLPYAIGGKGWARKGDGTLFGENVHDELANSKNQHDELYQTGRQPFIKSHPVRLVQVLKSWVAMVERGDWKVGADGVSSGMNEWKKADTRSGWEKYFISPEW</sequence>
<protein>
    <submittedName>
        <fullName evidence="1">Uncharacterized protein</fullName>
    </submittedName>
</protein>
<dbReference type="EMBL" id="JAKJXO020000003">
    <property type="protein sequence ID" value="KAL1608035.1"/>
    <property type="molecule type" value="Genomic_DNA"/>
</dbReference>